<dbReference type="KEGG" id="auh:AWM75_05230"/>
<feature type="transmembrane region" description="Helical" evidence="7">
    <location>
        <begin position="115"/>
        <end position="134"/>
    </location>
</feature>
<comment type="function">
    <text evidence="7">Catalyzes the transfer of the diacylglyceryl group from phosphatidylglycerol to the sulfhydryl group of the N-terminal cysteine of a prolipoprotein, the first step in the formation of mature lipoproteins.</text>
</comment>
<comment type="similarity">
    <text evidence="1 7">Belongs to the Lgt family.</text>
</comment>
<keyword evidence="5 7" id="KW-1133">Transmembrane helix</keyword>
<evidence type="ECO:0000256" key="5">
    <source>
        <dbReference type="ARBA" id="ARBA00022989"/>
    </source>
</evidence>
<evidence type="ECO:0000256" key="2">
    <source>
        <dbReference type="ARBA" id="ARBA00022475"/>
    </source>
</evidence>
<dbReference type="PANTHER" id="PTHR30589:SF0">
    <property type="entry name" value="PHOSPHATIDYLGLYCEROL--PROLIPOPROTEIN DIACYLGLYCERYL TRANSFERASE"/>
    <property type="match status" value="1"/>
</dbReference>
<keyword evidence="4 7" id="KW-0812">Transmembrane</keyword>
<feature type="binding site" evidence="7">
    <location>
        <position position="136"/>
    </location>
    <ligand>
        <name>a 1,2-diacyl-sn-glycero-3-phospho-(1'-sn-glycerol)</name>
        <dbReference type="ChEBI" id="CHEBI:64716"/>
    </ligand>
</feature>
<dbReference type="GO" id="GO:0005886">
    <property type="term" value="C:plasma membrane"/>
    <property type="evidence" value="ECO:0007669"/>
    <property type="project" value="UniProtKB-SubCell"/>
</dbReference>
<name>A0A0X8FMI6_9LACT</name>
<protein>
    <recommendedName>
        <fullName evidence="7">Phosphatidylglycerol--prolipoprotein diacylglyceryl transferase</fullName>
        <ecNumber evidence="7">2.5.1.145</ecNumber>
    </recommendedName>
</protein>
<accession>A0A0X8FMI6</accession>
<dbReference type="PROSITE" id="PS01311">
    <property type="entry name" value="LGT"/>
    <property type="match status" value="1"/>
</dbReference>
<comment type="subcellular location">
    <subcellularLocation>
        <location evidence="7">Cell membrane</location>
        <topology evidence="7">Multi-pass membrane protein</topology>
    </subcellularLocation>
</comment>
<feature type="transmembrane region" description="Helical" evidence="7">
    <location>
        <begin position="50"/>
        <end position="73"/>
    </location>
</feature>
<dbReference type="PANTHER" id="PTHR30589">
    <property type="entry name" value="PROLIPOPROTEIN DIACYLGLYCERYL TRANSFERASE"/>
    <property type="match status" value="1"/>
</dbReference>
<dbReference type="InterPro" id="IPR001640">
    <property type="entry name" value="Lgt"/>
</dbReference>
<dbReference type="EC" id="2.5.1.145" evidence="7"/>
<feature type="transmembrane region" description="Helical" evidence="7">
    <location>
        <begin position="20"/>
        <end position="38"/>
    </location>
</feature>
<proteinExistence type="inferred from homology"/>
<dbReference type="AlphaFoldDB" id="A0A0X8FMI6"/>
<dbReference type="EMBL" id="CP014163">
    <property type="protein sequence ID" value="AMC00049.1"/>
    <property type="molecule type" value="Genomic_DNA"/>
</dbReference>
<dbReference type="Proteomes" id="UP000062260">
    <property type="component" value="Chromosome"/>
</dbReference>
<dbReference type="OrthoDB" id="871140at2"/>
<keyword evidence="3 7" id="KW-0808">Transferase</keyword>
<dbReference type="GO" id="GO:0008961">
    <property type="term" value="F:phosphatidylglycerol-prolipoprotein diacylglyceryl transferase activity"/>
    <property type="evidence" value="ECO:0007669"/>
    <property type="project" value="UniProtKB-UniRule"/>
</dbReference>
<evidence type="ECO:0000313" key="9">
    <source>
        <dbReference type="Proteomes" id="UP000062260"/>
    </source>
</evidence>
<feature type="transmembrane region" description="Helical" evidence="7">
    <location>
        <begin position="239"/>
        <end position="258"/>
    </location>
</feature>
<dbReference type="NCBIfam" id="TIGR00544">
    <property type="entry name" value="lgt"/>
    <property type="match status" value="1"/>
</dbReference>
<evidence type="ECO:0000256" key="1">
    <source>
        <dbReference type="ARBA" id="ARBA00007150"/>
    </source>
</evidence>
<feature type="transmembrane region" description="Helical" evidence="7">
    <location>
        <begin position="179"/>
        <end position="197"/>
    </location>
</feature>
<evidence type="ECO:0000313" key="8">
    <source>
        <dbReference type="EMBL" id="AMC00049.1"/>
    </source>
</evidence>
<dbReference type="UniPathway" id="UPA00664"/>
<dbReference type="HAMAP" id="MF_01147">
    <property type="entry name" value="Lgt"/>
    <property type="match status" value="1"/>
</dbReference>
<gene>
    <name evidence="7" type="primary">lgt</name>
    <name evidence="8" type="ORF">AWM75_05230</name>
</gene>
<keyword evidence="6 7" id="KW-0472">Membrane</keyword>
<feature type="transmembrane region" description="Helical" evidence="7">
    <location>
        <begin position="93"/>
        <end position="110"/>
    </location>
</feature>
<dbReference type="Pfam" id="PF01790">
    <property type="entry name" value="LGT"/>
    <property type="match status" value="1"/>
</dbReference>
<keyword evidence="9" id="KW-1185">Reference proteome</keyword>
<sequence>MLTSMTINPVAFDIFGWPIYWYGLIIGLGMFIGISLGCREFKSKRFNEDFILNMLMWAIPIGFIGARLYYVIFEWDYYRHNLSEIVQIWNGGIAIYGGIIAAVLTIYWYCRRQGILFLFILDVMAPYLLLVQAIGRWGNFVNQEAHGGPVSVAFLRETLHLPEFIVQGMYIDGTYYHPTFLYESIWNFVGFAVLSYLRSKPHLLKEGATTALYCIWYGCGRFFIEGMRTDSLMLGPVRVSQILSLILVLAGIIGFIYLQRDKYRIYYSEIRGF</sequence>
<keyword evidence="2 7" id="KW-1003">Cell membrane</keyword>
<reference evidence="9" key="2">
    <citation type="submission" date="2016-01" db="EMBL/GenBank/DDBJ databases">
        <title>Six Aerococcus type strain genome sequencing and assembly using PacBio and Illumina Hiseq.</title>
        <authorList>
            <person name="Carkaci D."/>
            <person name="Dargis R."/>
            <person name="Nielsen X.C."/>
            <person name="Skovgaard O."/>
            <person name="Fuursted K."/>
            <person name="Christensen J.J."/>
        </authorList>
    </citation>
    <scope>NUCLEOTIDE SEQUENCE [LARGE SCALE GENOMIC DNA]</scope>
    <source>
        <strain evidence="9">CCUG42038B</strain>
    </source>
</reference>
<evidence type="ECO:0000256" key="7">
    <source>
        <dbReference type="HAMAP-Rule" id="MF_01147"/>
    </source>
</evidence>
<feature type="transmembrane region" description="Helical" evidence="7">
    <location>
        <begin position="209"/>
        <end position="227"/>
    </location>
</feature>
<reference evidence="8 9" key="1">
    <citation type="journal article" date="2016" name="Genome Announc.">
        <title>Complete Genome Sequences of Aerococcus christensenii CCUG 28831T, Aerococcus sanguinicola CCUG 43001T, Aerococcus urinae CCUG 36881T, Aerococcus urinaeequi CCUG 28094T, Aerococcus urinaehominis CCUG 42038 BT, and Aerococcus viridans CCUG 4311T.</title>
        <authorList>
            <person name="Carkaci D."/>
            <person name="Dargis R."/>
            <person name="Nielsen X.C."/>
            <person name="Skovgaard O."/>
            <person name="Fuursted K."/>
            <person name="Christensen J.J."/>
        </authorList>
    </citation>
    <scope>NUCLEOTIDE SEQUENCE [LARGE SCALE GENOMIC DNA]</scope>
    <source>
        <strain evidence="8 9">CCUG42038B</strain>
    </source>
</reference>
<evidence type="ECO:0000256" key="3">
    <source>
        <dbReference type="ARBA" id="ARBA00022679"/>
    </source>
</evidence>
<dbReference type="GO" id="GO:0042158">
    <property type="term" value="P:lipoprotein biosynthetic process"/>
    <property type="evidence" value="ECO:0007669"/>
    <property type="project" value="UniProtKB-UniRule"/>
</dbReference>
<evidence type="ECO:0000256" key="4">
    <source>
        <dbReference type="ARBA" id="ARBA00022692"/>
    </source>
</evidence>
<organism evidence="8 9">
    <name type="scientific">Aerococcus urinaehominis</name>
    <dbReference type="NCBI Taxonomy" id="128944"/>
    <lineage>
        <taxon>Bacteria</taxon>
        <taxon>Bacillati</taxon>
        <taxon>Bacillota</taxon>
        <taxon>Bacilli</taxon>
        <taxon>Lactobacillales</taxon>
        <taxon>Aerococcaceae</taxon>
        <taxon>Aerococcus</taxon>
    </lineage>
</organism>
<evidence type="ECO:0000256" key="6">
    <source>
        <dbReference type="ARBA" id="ARBA00023136"/>
    </source>
</evidence>
<comment type="catalytic activity">
    <reaction evidence="7">
        <text>L-cysteinyl-[prolipoprotein] + a 1,2-diacyl-sn-glycero-3-phospho-(1'-sn-glycerol) = an S-1,2-diacyl-sn-glyceryl-L-cysteinyl-[prolipoprotein] + sn-glycerol 1-phosphate + H(+)</text>
        <dbReference type="Rhea" id="RHEA:56712"/>
        <dbReference type="Rhea" id="RHEA-COMP:14679"/>
        <dbReference type="Rhea" id="RHEA-COMP:14680"/>
        <dbReference type="ChEBI" id="CHEBI:15378"/>
        <dbReference type="ChEBI" id="CHEBI:29950"/>
        <dbReference type="ChEBI" id="CHEBI:57685"/>
        <dbReference type="ChEBI" id="CHEBI:64716"/>
        <dbReference type="ChEBI" id="CHEBI:140658"/>
        <dbReference type="EC" id="2.5.1.145"/>
    </reaction>
</comment>
<keyword evidence="8" id="KW-0449">Lipoprotein</keyword>
<dbReference type="STRING" id="128944.AWM75_05230"/>
<comment type="pathway">
    <text evidence="7">Protein modification; lipoprotein biosynthesis (diacylglyceryl transfer).</text>
</comment>